<sequence length="176" mass="20571">MDNKELYLITSKDGYTPNISRLVGMMNYARYTTVKSVEGLTVDQLDYLIDDSCNSIGALLLHIAAVDYYYRTVTMEDRKPTKEELAFWEPALALGDSAREKIKGHPLSYYLDLLHQERTLTLLGMKSRDDSWLEIQKPFDGKPSNIQFRWFHVMEDEINHRGQIRWMAKRIKQLCC</sequence>
<evidence type="ECO:0000313" key="2">
    <source>
        <dbReference type="Proteomes" id="UP000249522"/>
    </source>
</evidence>
<dbReference type="Proteomes" id="UP000249522">
    <property type="component" value="Unassembled WGS sequence"/>
</dbReference>
<dbReference type="InterPro" id="IPR007061">
    <property type="entry name" value="MST-like"/>
</dbReference>
<dbReference type="EMBL" id="QKRB01000028">
    <property type="protein sequence ID" value="PZD97319.1"/>
    <property type="molecule type" value="Genomic_DNA"/>
</dbReference>
<proteinExistence type="predicted"/>
<dbReference type="AlphaFoldDB" id="A0A2W1LF54"/>
<dbReference type="RefSeq" id="WP_111145177.1">
    <property type="nucleotide sequence ID" value="NZ_QKRB01000028.1"/>
</dbReference>
<organism evidence="1 2">
    <name type="scientific">Paenibacillus sambharensis</name>
    <dbReference type="NCBI Taxonomy" id="1803190"/>
    <lineage>
        <taxon>Bacteria</taxon>
        <taxon>Bacillati</taxon>
        <taxon>Bacillota</taxon>
        <taxon>Bacilli</taxon>
        <taxon>Bacillales</taxon>
        <taxon>Paenibacillaceae</taxon>
        <taxon>Paenibacillus</taxon>
    </lineage>
</organism>
<dbReference type="InterPro" id="IPR034660">
    <property type="entry name" value="DinB/YfiT-like"/>
</dbReference>
<dbReference type="Gene3D" id="1.20.120.450">
    <property type="entry name" value="dinb family like domain"/>
    <property type="match status" value="1"/>
</dbReference>
<name>A0A2W1LF54_9BACL</name>
<protein>
    <submittedName>
        <fullName evidence="1">Integrase</fullName>
    </submittedName>
</protein>
<dbReference type="Pfam" id="PF04978">
    <property type="entry name" value="MST"/>
    <property type="match status" value="1"/>
</dbReference>
<comment type="caution">
    <text evidence="1">The sequence shown here is derived from an EMBL/GenBank/DDBJ whole genome shotgun (WGS) entry which is preliminary data.</text>
</comment>
<dbReference type="OrthoDB" id="117483at2"/>
<reference evidence="1 2" key="1">
    <citation type="submission" date="2018-06" db="EMBL/GenBank/DDBJ databases">
        <title>Paenibacillus imtechensis sp. nov.</title>
        <authorList>
            <person name="Pinnaka A.K."/>
            <person name="Singh H."/>
            <person name="Kaur M."/>
        </authorList>
    </citation>
    <scope>NUCLEOTIDE SEQUENCE [LARGE SCALE GENOMIC DNA]</scope>
    <source>
        <strain evidence="1 2">SMB1</strain>
    </source>
</reference>
<evidence type="ECO:0000313" key="1">
    <source>
        <dbReference type="EMBL" id="PZD97319.1"/>
    </source>
</evidence>
<dbReference type="SUPFAM" id="SSF109854">
    <property type="entry name" value="DinB/YfiT-like putative metalloenzymes"/>
    <property type="match status" value="1"/>
</dbReference>
<gene>
    <name evidence="1" type="ORF">DNH61_02910</name>
</gene>
<accession>A0A2W1LF54</accession>
<keyword evidence="2" id="KW-1185">Reference proteome</keyword>